<dbReference type="InterPro" id="IPR029044">
    <property type="entry name" value="Nucleotide-diphossugar_trans"/>
</dbReference>
<dbReference type="Proteomes" id="UP000034591">
    <property type="component" value="Unassembled WGS sequence"/>
</dbReference>
<dbReference type="STRING" id="1618545.US53_C0027G0017"/>
<dbReference type="Gene3D" id="3.90.550.10">
    <property type="entry name" value="Spore Coat Polysaccharide Biosynthesis Protein SpsA, Chain A"/>
    <property type="match status" value="1"/>
</dbReference>
<dbReference type="InterPro" id="IPR005835">
    <property type="entry name" value="NTP_transferase_dom"/>
</dbReference>
<dbReference type="EMBL" id="LBTI01000027">
    <property type="protein sequence ID" value="KKQ37137.1"/>
    <property type="molecule type" value="Genomic_DNA"/>
</dbReference>
<evidence type="ECO:0000313" key="3">
    <source>
        <dbReference type="Proteomes" id="UP000034591"/>
    </source>
</evidence>
<reference evidence="2 3" key="1">
    <citation type="journal article" date="2015" name="Nature">
        <title>rRNA introns, odd ribosomes, and small enigmatic genomes across a large radiation of phyla.</title>
        <authorList>
            <person name="Brown C.T."/>
            <person name="Hug L.A."/>
            <person name="Thomas B.C."/>
            <person name="Sharon I."/>
            <person name="Castelle C.J."/>
            <person name="Singh A."/>
            <person name="Wilkins M.J."/>
            <person name="Williams K.H."/>
            <person name="Banfield J.F."/>
        </authorList>
    </citation>
    <scope>NUCLEOTIDE SEQUENCE [LARGE SCALE GENOMIC DNA]</scope>
</reference>
<dbReference type="SUPFAM" id="SSF53448">
    <property type="entry name" value="Nucleotide-diphospho-sugar transferases"/>
    <property type="match status" value="1"/>
</dbReference>
<organism evidence="2 3">
    <name type="scientific">Candidatus Woesebacteria bacterium GW2011_GWA1_37_7</name>
    <dbReference type="NCBI Taxonomy" id="1618545"/>
    <lineage>
        <taxon>Bacteria</taxon>
        <taxon>Candidatus Woeseibacteriota</taxon>
    </lineage>
</organism>
<accession>A0A0G0H4T6</accession>
<comment type="caution">
    <text evidence="2">The sequence shown here is derived from an EMBL/GenBank/DDBJ whole genome shotgun (WGS) entry which is preliminary data.</text>
</comment>
<feature type="domain" description="Nucleotidyl transferase" evidence="1">
    <location>
        <begin position="2"/>
        <end position="169"/>
    </location>
</feature>
<name>A0A0G0H4T6_9BACT</name>
<gene>
    <name evidence="2" type="ORF">US53_C0027G0017</name>
</gene>
<dbReference type="Pfam" id="PF00483">
    <property type="entry name" value="NTP_transferase"/>
    <property type="match status" value="1"/>
</dbReference>
<sequence length="235" mass="26718">MAGKGKRTLPLGNFKPFIKIAGKEMLSWFISSIKHSVKERDTFLLITLSGNYKRYDFIKVTKKIFQDNRLNNKLEYYEIPTTPRGTSETVLLSKNLINRLSKVMVIYPDQYTDFDLSSVKNGYGYLGVCVNFGNKSGFVQIENGKVIRFVEKTNISNIASSGFYLFPSGKDLIYGIRKQIESSDSLNGEFYLGPSINFLIRKGIKVFPIEVKAKYNLGNPEDIAYFAKNCVDKFS</sequence>
<evidence type="ECO:0000259" key="1">
    <source>
        <dbReference type="Pfam" id="PF00483"/>
    </source>
</evidence>
<dbReference type="AlphaFoldDB" id="A0A0G0H4T6"/>
<evidence type="ECO:0000313" key="2">
    <source>
        <dbReference type="EMBL" id="KKQ37137.1"/>
    </source>
</evidence>
<protein>
    <recommendedName>
        <fullName evidence="1">Nucleotidyl transferase domain-containing protein</fullName>
    </recommendedName>
</protein>
<proteinExistence type="predicted"/>